<feature type="domain" description="1-deoxy-D-xylulose 5-phosphate reductoisomerase C-terminal" evidence="14">
    <location>
        <begin position="147"/>
        <end position="230"/>
    </location>
</feature>
<dbReference type="Pfam" id="PF13288">
    <property type="entry name" value="DXPR_C"/>
    <property type="match status" value="1"/>
</dbReference>
<evidence type="ECO:0000256" key="3">
    <source>
        <dbReference type="ARBA" id="ARBA00006825"/>
    </source>
</evidence>
<dbReference type="EC" id="1.1.1.267" evidence="4 12"/>
<dbReference type="InterPro" id="IPR013644">
    <property type="entry name" value="DXP_reductoisomerase_C"/>
</dbReference>
<dbReference type="PIRSF" id="PIRSF006205">
    <property type="entry name" value="Dxp_reductismrs"/>
    <property type="match status" value="1"/>
</dbReference>
<name>A0AA52EH21_9PROT</name>
<comment type="similarity">
    <text evidence="3 12">Belongs to the DXR family.</text>
</comment>
<evidence type="ECO:0000259" key="15">
    <source>
        <dbReference type="Pfam" id="PF13288"/>
    </source>
</evidence>
<feature type="binding site" evidence="12">
    <location>
        <position position="153"/>
    </location>
    <ligand>
        <name>1-deoxy-D-xylulose 5-phosphate</name>
        <dbReference type="ChEBI" id="CHEBI:57792"/>
    </ligand>
</feature>
<feature type="binding site" evidence="12">
    <location>
        <position position="177"/>
    </location>
    <ligand>
        <name>1-deoxy-D-xylulose 5-phosphate</name>
        <dbReference type="ChEBI" id="CHEBI:57792"/>
    </ligand>
</feature>
<feature type="binding site" evidence="12">
    <location>
        <position position="15"/>
    </location>
    <ligand>
        <name>NADPH</name>
        <dbReference type="ChEBI" id="CHEBI:57783"/>
    </ligand>
</feature>
<evidence type="ECO:0000256" key="5">
    <source>
        <dbReference type="ARBA" id="ARBA00022723"/>
    </source>
</evidence>
<reference evidence="16" key="1">
    <citation type="submission" date="2023-04" db="EMBL/GenBank/DDBJ databases">
        <title>Complete genome sequence of Temperatibacter marinus.</title>
        <authorList>
            <person name="Rong J.-C."/>
            <person name="Yi M.-L."/>
            <person name="Zhao Q."/>
        </authorList>
    </citation>
    <scope>NUCLEOTIDE SEQUENCE</scope>
    <source>
        <strain evidence="16">NBRC 110045</strain>
    </source>
</reference>
<feature type="binding site" evidence="12">
    <location>
        <position position="213"/>
    </location>
    <ligand>
        <name>1-deoxy-D-xylulose 5-phosphate</name>
        <dbReference type="ChEBI" id="CHEBI:57792"/>
    </ligand>
</feature>
<feature type="domain" description="1-deoxy-D-xylulose 5-phosphate reductoisomerase N-terminal" evidence="13">
    <location>
        <begin position="9"/>
        <end position="133"/>
    </location>
</feature>
<evidence type="ECO:0000259" key="13">
    <source>
        <dbReference type="Pfam" id="PF02670"/>
    </source>
</evidence>
<feature type="binding site" evidence="12">
    <location>
        <position position="151"/>
    </location>
    <ligand>
        <name>Mn(2+)</name>
        <dbReference type="ChEBI" id="CHEBI:29035"/>
    </ligand>
</feature>
<evidence type="ECO:0000256" key="4">
    <source>
        <dbReference type="ARBA" id="ARBA00012366"/>
    </source>
</evidence>
<comment type="cofactor">
    <cofactor evidence="12">
        <name>Mg(2+)</name>
        <dbReference type="ChEBI" id="CHEBI:18420"/>
    </cofactor>
    <cofactor evidence="12">
        <name>Mn(2+)</name>
        <dbReference type="ChEBI" id="CHEBI:29035"/>
    </cofactor>
</comment>
<evidence type="ECO:0000313" key="17">
    <source>
        <dbReference type="Proteomes" id="UP001268683"/>
    </source>
</evidence>
<dbReference type="Gene3D" id="1.10.1740.10">
    <property type="match status" value="1"/>
</dbReference>
<comment type="cofactor">
    <cofactor evidence="1">
        <name>Co(2+)</name>
        <dbReference type="ChEBI" id="CHEBI:48828"/>
    </cofactor>
</comment>
<evidence type="ECO:0000256" key="11">
    <source>
        <dbReference type="ARBA" id="ARBA00071224"/>
    </source>
</evidence>
<keyword evidence="12" id="KW-0460">Magnesium</keyword>
<feature type="binding site" evidence="12">
    <location>
        <position position="16"/>
    </location>
    <ligand>
        <name>NADPH</name>
        <dbReference type="ChEBI" id="CHEBI:57783"/>
    </ligand>
</feature>
<dbReference type="AlphaFoldDB" id="A0AA52EH21"/>
<feature type="binding site" evidence="12">
    <location>
        <position position="125"/>
    </location>
    <ligand>
        <name>NADPH</name>
        <dbReference type="ChEBI" id="CHEBI:57783"/>
    </ligand>
</feature>
<dbReference type="GO" id="GO:0051484">
    <property type="term" value="P:isopentenyl diphosphate biosynthetic process, methylerythritol 4-phosphate pathway involved in terpenoid biosynthetic process"/>
    <property type="evidence" value="ECO:0007669"/>
    <property type="project" value="UniProtKB-ARBA"/>
</dbReference>
<feature type="binding site" evidence="12">
    <location>
        <position position="17"/>
    </location>
    <ligand>
        <name>NADPH</name>
        <dbReference type="ChEBI" id="CHEBI:57783"/>
    </ligand>
</feature>
<feature type="binding site" evidence="12">
    <location>
        <position position="219"/>
    </location>
    <ligand>
        <name>1-deoxy-D-xylulose 5-phosphate</name>
        <dbReference type="ChEBI" id="CHEBI:57792"/>
    </ligand>
</feature>
<dbReference type="FunFam" id="1.10.1740.10:FF:000004">
    <property type="entry name" value="1-deoxy-D-xylulose 5-phosphate reductoisomerase"/>
    <property type="match status" value="1"/>
</dbReference>
<evidence type="ECO:0000313" key="16">
    <source>
        <dbReference type="EMBL" id="WND02382.1"/>
    </source>
</evidence>
<feature type="binding site" evidence="12">
    <location>
        <position position="206"/>
    </location>
    <ligand>
        <name>NADPH</name>
        <dbReference type="ChEBI" id="CHEBI:57783"/>
    </ligand>
</feature>
<sequence>MPADPLKSITILGATGSIGDSTLNLIRQHPQKFKVHALTAHKNVRKLAALAEEFQPEKIVIADETLFQENQALFTRYKGECLSGKEAIKKVAAEGDLIVAAIVGAAGLEPVLEAVRAGKVIALANKEALVCAGDLIMDEVKAYGATLLPVDSEHNAIYQVFDFERSESVSKLTLTASGGPFLTRDLNSFSSITPEEAVAHPNWDMGSKISVDSATMMNKGLELIEAYHLFPIEVDQLDVIIHPQSVIHSTVEYRDGSVLAQLGSPDMKIPISYCLDYPNRIETGAKKLDLAEIVQMTFIKPCYDRFPCLKLAMDALKIGGAAPTVLNAANEVAVEAFLHKKIKFTDISKVVEKCLERSDMKAPQSIANLLEIDEKARITTSSLLTELRMD</sequence>
<dbReference type="InterPro" id="IPR036169">
    <property type="entry name" value="DXPR_C_sf"/>
</dbReference>
<dbReference type="HAMAP" id="MF_00183">
    <property type="entry name" value="DXP_reductoisom"/>
    <property type="match status" value="1"/>
</dbReference>
<feature type="binding site" evidence="12">
    <location>
        <position position="18"/>
    </location>
    <ligand>
        <name>NADPH</name>
        <dbReference type="ChEBI" id="CHEBI:57783"/>
    </ligand>
</feature>
<evidence type="ECO:0000256" key="2">
    <source>
        <dbReference type="ARBA" id="ARBA00005094"/>
    </source>
</evidence>
<feature type="binding site" evidence="12">
    <location>
        <position position="218"/>
    </location>
    <ligand>
        <name>1-deoxy-D-xylulose 5-phosphate</name>
        <dbReference type="ChEBI" id="CHEBI:57792"/>
    </ligand>
</feature>
<dbReference type="FunFam" id="3.40.50.720:FF:000045">
    <property type="entry name" value="1-deoxy-D-xylulose 5-phosphate reductoisomerase"/>
    <property type="match status" value="1"/>
</dbReference>
<dbReference type="NCBIfam" id="NF009114">
    <property type="entry name" value="PRK12464.1"/>
    <property type="match status" value="1"/>
</dbReference>
<feature type="binding site" evidence="12">
    <location>
        <position position="200"/>
    </location>
    <ligand>
        <name>1-deoxy-D-xylulose 5-phosphate</name>
        <dbReference type="ChEBI" id="CHEBI:57792"/>
    </ligand>
</feature>
<dbReference type="NCBIfam" id="TIGR00243">
    <property type="entry name" value="Dxr"/>
    <property type="match status" value="1"/>
</dbReference>
<keyword evidence="8 12" id="KW-0464">Manganese</keyword>
<comment type="pathway">
    <text evidence="2 12">Isoprenoid biosynthesis; isopentenyl diphosphate biosynthesis via DXP pathway; isopentenyl diphosphate from 1-deoxy-D-xylulose 5-phosphate: step 1/6.</text>
</comment>
<feature type="binding site" evidence="12">
    <location>
        <position position="153"/>
    </location>
    <ligand>
        <name>Mn(2+)</name>
        <dbReference type="ChEBI" id="CHEBI:29035"/>
    </ligand>
</feature>
<dbReference type="RefSeq" id="WP_310798218.1">
    <property type="nucleotide sequence ID" value="NZ_CP123872.1"/>
</dbReference>
<feature type="binding site" evidence="12">
    <location>
        <position position="126"/>
    </location>
    <ligand>
        <name>1-deoxy-D-xylulose 5-phosphate</name>
        <dbReference type="ChEBI" id="CHEBI:57792"/>
    </ligand>
</feature>
<keyword evidence="7 12" id="KW-0560">Oxidoreductase</keyword>
<dbReference type="EMBL" id="CP123872">
    <property type="protein sequence ID" value="WND02382.1"/>
    <property type="molecule type" value="Genomic_DNA"/>
</dbReference>
<comment type="catalytic activity">
    <reaction evidence="10">
        <text>2-C-methyl-D-erythritol 4-phosphate + NADP(+) = 1-deoxy-D-xylulose 5-phosphate + NADPH + H(+)</text>
        <dbReference type="Rhea" id="RHEA:13717"/>
        <dbReference type="ChEBI" id="CHEBI:15378"/>
        <dbReference type="ChEBI" id="CHEBI:57783"/>
        <dbReference type="ChEBI" id="CHEBI:57792"/>
        <dbReference type="ChEBI" id="CHEBI:58262"/>
        <dbReference type="ChEBI" id="CHEBI:58349"/>
        <dbReference type="EC" id="1.1.1.267"/>
    </reaction>
    <physiologicalReaction direction="right-to-left" evidence="10">
        <dbReference type="Rhea" id="RHEA:13719"/>
    </physiologicalReaction>
</comment>
<evidence type="ECO:0000256" key="1">
    <source>
        <dbReference type="ARBA" id="ARBA00001941"/>
    </source>
</evidence>
<dbReference type="KEGG" id="tmk:QGN29_12560"/>
<feature type="binding site" evidence="12">
    <location>
        <position position="222"/>
    </location>
    <ligand>
        <name>Mn(2+)</name>
        <dbReference type="ChEBI" id="CHEBI:29035"/>
    </ligand>
</feature>
<dbReference type="GO" id="GO:0030145">
    <property type="term" value="F:manganese ion binding"/>
    <property type="evidence" value="ECO:0007669"/>
    <property type="project" value="TreeGrafter"/>
</dbReference>
<dbReference type="SUPFAM" id="SSF69055">
    <property type="entry name" value="1-deoxy-D-xylulose-5-phosphate reductoisomerase, C-terminal domain"/>
    <property type="match status" value="1"/>
</dbReference>
<dbReference type="InterPro" id="IPR013512">
    <property type="entry name" value="DXP_reductoisomerase_N"/>
</dbReference>
<evidence type="ECO:0000259" key="14">
    <source>
        <dbReference type="Pfam" id="PF08436"/>
    </source>
</evidence>
<dbReference type="SUPFAM" id="SSF51735">
    <property type="entry name" value="NAD(P)-binding Rossmann-fold domains"/>
    <property type="match status" value="1"/>
</dbReference>
<keyword evidence="5 12" id="KW-0479">Metal-binding</keyword>
<feature type="binding site" evidence="12">
    <location>
        <position position="127"/>
    </location>
    <ligand>
        <name>NADPH</name>
        <dbReference type="ChEBI" id="CHEBI:57783"/>
    </ligand>
</feature>
<keyword evidence="6 12" id="KW-0521">NADP</keyword>
<organism evidence="16 17">
    <name type="scientific">Temperatibacter marinus</name>
    <dbReference type="NCBI Taxonomy" id="1456591"/>
    <lineage>
        <taxon>Bacteria</taxon>
        <taxon>Pseudomonadati</taxon>
        <taxon>Pseudomonadota</taxon>
        <taxon>Alphaproteobacteria</taxon>
        <taxon>Kordiimonadales</taxon>
        <taxon>Temperatibacteraceae</taxon>
        <taxon>Temperatibacter</taxon>
    </lineage>
</organism>
<evidence type="ECO:0000256" key="7">
    <source>
        <dbReference type="ARBA" id="ARBA00023002"/>
    </source>
</evidence>
<dbReference type="Pfam" id="PF08436">
    <property type="entry name" value="DXP_redisom_C"/>
    <property type="match status" value="1"/>
</dbReference>
<dbReference type="GO" id="GO:0070402">
    <property type="term" value="F:NADPH binding"/>
    <property type="evidence" value="ECO:0007669"/>
    <property type="project" value="InterPro"/>
</dbReference>
<evidence type="ECO:0000256" key="6">
    <source>
        <dbReference type="ARBA" id="ARBA00022857"/>
    </source>
</evidence>
<keyword evidence="9 12" id="KW-0414">Isoprene biosynthesis</keyword>
<dbReference type="PANTHER" id="PTHR30525">
    <property type="entry name" value="1-DEOXY-D-XYLULOSE 5-PHOSPHATE REDUCTOISOMERASE"/>
    <property type="match status" value="1"/>
</dbReference>
<dbReference type="GO" id="GO:0030604">
    <property type="term" value="F:1-deoxy-D-xylulose-5-phosphate reductoisomerase activity"/>
    <property type="evidence" value="ECO:0007669"/>
    <property type="project" value="UniProtKB-UniRule"/>
</dbReference>
<protein>
    <recommendedName>
        <fullName evidence="11 12">1-deoxy-D-xylulose 5-phosphate reductoisomerase</fullName>
        <shortName evidence="12">DXP reductoisomerase</shortName>
        <ecNumber evidence="4 12">1.1.1.267</ecNumber>
    </recommendedName>
    <alternativeName>
        <fullName evidence="12">1-deoxyxylulose-5-phosphate reductoisomerase</fullName>
    </alternativeName>
    <alternativeName>
        <fullName evidence="12">2-C-methyl-D-erythritol 4-phosphate synthase</fullName>
    </alternativeName>
</protein>
<dbReference type="InterPro" id="IPR036291">
    <property type="entry name" value="NAD(P)-bd_dom_sf"/>
</dbReference>
<evidence type="ECO:0000256" key="10">
    <source>
        <dbReference type="ARBA" id="ARBA00048543"/>
    </source>
</evidence>
<feature type="domain" description="DXP reductoisomerase C-terminal" evidence="15">
    <location>
        <begin position="262"/>
        <end position="377"/>
    </location>
</feature>
<keyword evidence="17" id="KW-1185">Reference proteome</keyword>
<dbReference type="PANTHER" id="PTHR30525:SF0">
    <property type="entry name" value="1-DEOXY-D-XYLULOSE 5-PHOSPHATE REDUCTOISOMERASE, CHLOROPLASTIC"/>
    <property type="match status" value="1"/>
</dbReference>
<evidence type="ECO:0000256" key="12">
    <source>
        <dbReference type="HAMAP-Rule" id="MF_00183"/>
    </source>
</evidence>
<accession>A0AA52EH21</accession>
<comment type="caution">
    <text evidence="12">Lacks conserved residue(s) required for the propagation of feature annotation.</text>
</comment>
<comment type="function">
    <text evidence="12">Catalyzes the NADPH-dependent rearrangement and reduction of 1-deoxy-D-xylulose-5-phosphate (DXP) to 2-C-methyl-D-erythritol 4-phosphate (MEP).</text>
</comment>
<dbReference type="InterPro" id="IPR026877">
    <property type="entry name" value="DXPR_C"/>
</dbReference>
<feature type="binding site" evidence="12">
    <location>
        <position position="42"/>
    </location>
    <ligand>
        <name>NADPH</name>
        <dbReference type="ChEBI" id="CHEBI:57783"/>
    </ligand>
</feature>
<dbReference type="Gene3D" id="3.40.50.720">
    <property type="entry name" value="NAD(P)-binding Rossmann-like Domain"/>
    <property type="match status" value="1"/>
</dbReference>
<dbReference type="InterPro" id="IPR003821">
    <property type="entry name" value="DXP_reductoisomerase"/>
</dbReference>
<proteinExistence type="inferred from homology"/>
<dbReference type="Pfam" id="PF02670">
    <property type="entry name" value="DXP_reductoisom"/>
    <property type="match status" value="1"/>
</dbReference>
<evidence type="ECO:0000256" key="9">
    <source>
        <dbReference type="ARBA" id="ARBA00023229"/>
    </source>
</evidence>
<evidence type="ECO:0000256" key="8">
    <source>
        <dbReference type="ARBA" id="ARBA00023211"/>
    </source>
</evidence>
<feature type="binding site" evidence="12">
    <location>
        <position position="222"/>
    </location>
    <ligand>
        <name>1-deoxy-D-xylulose 5-phosphate</name>
        <dbReference type="ChEBI" id="CHEBI:57792"/>
    </ligand>
</feature>
<feature type="binding site" evidence="12">
    <location>
        <position position="43"/>
    </location>
    <ligand>
        <name>NADPH</name>
        <dbReference type="ChEBI" id="CHEBI:57783"/>
    </ligand>
</feature>
<dbReference type="SUPFAM" id="SSF55347">
    <property type="entry name" value="Glyceraldehyde-3-phosphate dehydrogenase-like, C-terminal domain"/>
    <property type="match status" value="1"/>
</dbReference>
<gene>
    <name evidence="12" type="primary">dxr</name>
    <name evidence="16" type="ORF">QGN29_12560</name>
</gene>
<dbReference type="Proteomes" id="UP001268683">
    <property type="component" value="Chromosome"/>
</dbReference>
<feature type="binding site" evidence="12">
    <location>
        <position position="152"/>
    </location>
    <ligand>
        <name>1-deoxy-D-xylulose 5-phosphate</name>
        <dbReference type="ChEBI" id="CHEBI:57792"/>
    </ligand>
</feature>